<feature type="region of interest" description="Disordered" evidence="1">
    <location>
        <begin position="123"/>
        <end position="182"/>
    </location>
</feature>
<dbReference type="PANTHER" id="PTHR44137">
    <property type="entry name" value="BNAC03G44070D PROTEIN"/>
    <property type="match status" value="1"/>
</dbReference>
<protein>
    <submittedName>
        <fullName evidence="4">Uncharacterized protein LOC104728770</fullName>
    </submittedName>
</protein>
<dbReference type="GeneID" id="104728770"/>
<dbReference type="RefSeq" id="XP_010446008.1">
    <property type="nucleotide sequence ID" value="XM_010447706.1"/>
</dbReference>
<feature type="domain" description="DUF3444" evidence="2">
    <location>
        <begin position="439"/>
        <end position="526"/>
    </location>
</feature>
<organism evidence="3 4">
    <name type="scientific">Camelina sativa</name>
    <name type="common">False flax</name>
    <name type="synonym">Myagrum sativum</name>
    <dbReference type="NCBI Taxonomy" id="90675"/>
    <lineage>
        <taxon>Eukaryota</taxon>
        <taxon>Viridiplantae</taxon>
        <taxon>Streptophyta</taxon>
        <taxon>Embryophyta</taxon>
        <taxon>Tracheophyta</taxon>
        <taxon>Spermatophyta</taxon>
        <taxon>Magnoliopsida</taxon>
        <taxon>eudicotyledons</taxon>
        <taxon>Gunneridae</taxon>
        <taxon>Pentapetalae</taxon>
        <taxon>rosids</taxon>
        <taxon>malvids</taxon>
        <taxon>Brassicales</taxon>
        <taxon>Brassicaceae</taxon>
        <taxon>Camelineae</taxon>
        <taxon>Camelina</taxon>
    </lineage>
</organism>
<gene>
    <name evidence="4" type="primary">LOC104728770</name>
</gene>
<feature type="compositionally biased region" description="Basic and acidic residues" evidence="1">
    <location>
        <begin position="123"/>
        <end position="133"/>
    </location>
</feature>
<evidence type="ECO:0000259" key="2">
    <source>
        <dbReference type="Pfam" id="PF11926"/>
    </source>
</evidence>
<feature type="compositionally biased region" description="Polar residues" evidence="1">
    <location>
        <begin position="146"/>
        <end position="160"/>
    </location>
</feature>
<evidence type="ECO:0000313" key="3">
    <source>
        <dbReference type="Proteomes" id="UP000694864"/>
    </source>
</evidence>
<keyword evidence="3" id="KW-1185">Reference proteome</keyword>
<sequence>MDEARIQEEARRAKATAVEMFNAGALNAAKEFAVKAMTLDPNLLGVVRLNAVLDVHMAYEKKINGEVDWYGILSADPSEDIGTVIARFITLSSTIFSDIDDSIGGTDEATKILMDAYRHISEEKNTQVRERPEAQPSSRVRFENADSPSGVTSPVNQSGMINGGERKRKEPLSTNELHAPQCRRISEDDAGIRGDTHVLTPSLVQIALDATETSLDMYVPASHQHMNNGASSSGTKTLQEEWEEEKRVKGISEEDLDMVDTSLLDTEFNNVPAHEFYNFDEDLMEDSQCNSIGAAAETFQDSNNGDEGEGVEIVKEEEDPNVVDTSVPDHDFYNFDEDLMEGSQHNNNVSAAAETFQDSNNGDGGERVQIVNEEEEPYVVKTSVSDPDLYNLDEDLMEDSLCNNIGAAAAETFQDSNNGEEGEGLAIFNEEYYDPYEVDMSVPDPDFYDFDQDRTKDSFQENEVWALYDEYGMPRIYALVHKVVSREPFKLRMSWLNSRKNDELGPMRWIESCYYKTSGNFSIGKRNVWALFKNWSPAWNLYTSPEEMNHYDMVQVLEDIDDEGSVEVAPLVKVAGLRTVFKKYPSWKIYPREELFRFSHQVSFKLITGEEGPDAPEGCLELDPAAMSPDLLKVFTVEEMREVENAMERRAS</sequence>
<dbReference type="PANTHER" id="PTHR44137:SF51">
    <property type="entry name" value="MOLECULAR CHAPERONE HSP40_DNAJ FAMILY PROTEIN"/>
    <property type="match status" value="1"/>
</dbReference>
<dbReference type="Proteomes" id="UP000694864">
    <property type="component" value="Chromosome 11"/>
</dbReference>
<dbReference type="Pfam" id="PF11926">
    <property type="entry name" value="DUF3444"/>
    <property type="match status" value="2"/>
</dbReference>
<feature type="domain" description="DUF3444" evidence="2">
    <location>
        <begin position="527"/>
        <end position="611"/>
    </location>
</feature>
<evidence type="ECO:0000256" key="1">
    <source>
        <dbReference type="SAM" id="MobiDB-lite"/>
    </source>
</evidence>
<accession>A0ABM0UTB8</accession>
<name>A0ABM0UTB8_CAMSA</name>
<reference evidence="4" key="2">
    <citation type="submission" date="2025-08" db="UniProtKB">
        <authorList>
            <consortium name="RefSeq"/>
        </authorList>
    </citation>
    <scope>IDENTIFICATION</scope>
    <source>
        <tissue evidence="4">Leaf</tissue>
    </source>
</reference>
<dbReference type="InterPro" id="IPR024593">
    <property type="entry name" value="DUF3444"/>
</dbReference>
<proteinExistence type="predicted"/>
<evidence type="ECO:0000313" key="4">
    <source>
        <dbReference type="RefSeq" id="XP_010446008.1"/>
    </source>
</evidence>
<reference evidence="3" key="1">
    <citation type="journal article" date="2014" name="Nat. Commun.">
        <title>The emerging biofuel crop Camelina sativa retains a highly undifferentiated hexaploid genome structure.</title>
        <authorList>
            <person name="Kagale S."/>
            <person name="Koh C."/>
            <person name="Nixon J."/>
            <person name="Bollina V."/>
            <person name="Clarke W.E."/>
            <person name="Tuteja R."/>
            <person name="Spillane C."/>
            <person name="Robinson S.J."/>
            <person name="Links M.G."/>
            <person name="Clarke C."/>
            <person name="Higgins E.E."/>
            <person name="Huebert T."/>
            <person name="Sharpe A.G."/>
            <person name="Parkin I.A."/>
        </authorList>
    </citation>
    <scope>NUCLEOTIDE SEQUENCE [LARGE SCALE GENOMIC DNA]</scope>
    <source>
        <strain evidence="3">cv. DH55</strain>
    </source>
</reference>